<dbReference type="EMBL" id="RYYU01000001">
    <property type="protein sequence ID" value="RUL58595.1"/>
    <property type="molecule type" value="Genomic_DNA"/>
</dbReference>
<dbReference type="Proteomes" id="UP000278983">
    <property type="component" value="Unassembled WGS sequence"/>
</dbReference>
<sequence length="594" mass="65686">MKKKYIFFTLLLCILTVQVKAVPTHCFWGYCNSKVTGEFGSKKNAKGAIYIPAGVSQLYKGKTISTVKIGLAAMAKSVNVFITKDLNGESIVTKKAGMLYKGWNEVKLSSDYTIDGEPFYIGYSYEGDNMSMGRSEMYSENGCWADLGDGWNNYATDKAYNALALTIQAKISGEDMPKDLWLYTNRDIIVKKGEPCKLVFGIMNMSSRIARNLKVGYSIDGAEENMAEFETAMGSNIEKEFYIEHPGFSEKGIHTVKFRLAEVDGKPDDYIDNNTDSSRVKVMDAVPCQRMVVEEGTGTWCGYCPKGIVAFAEMSKKYPDTFIGIAVHKGDKMETSSYSEMTFSAYPQCYINRDLEHPTPPESSSLEATHNQIVANAPTVGVEVKANFSDASRKKINAKAIATFLTEQTGLDHKFSFVLLENGITGYYQANNFSGGGLGQMGGFENLPSYASIDMNHVARMNYNYYGIKGSIPTNVEAEQIVEYDAELDVPGNIQHTDSLHLVVLLINSKGKIENAAQVKVAPEIGASISDNRNNIMPEFTFAGGRVNVNGFNGKVLIYDTYGMEIPNNNIPDGLYIIKFIDGEKSFIRKVMLK</sequence>
<dbReference type="AlphaFoldDB" id="A0A3S0R9G7"/>
<dbReference type="InterPro" id="IPR013783">
    <property type="entry name" value="Ig-like_fold"/>
</dbReference>
<dbReference type="OrthoDB" id="1042999at2"/>
<reference evidence="2 3" key="1">
    <citation type="submission" date="2018-12" db="EMBL/GenBank/DDBJ databases">
        <title>Genome sequencing of Prevotella sp. KCOM 3155 (= JS262).</title>
        <authorList>
            <person name="Kook J.-K."/>
            <person name="Park S.-N."/>
            <person name="Lim Y.K."/>
        </authorList>
    </citation>
    <scope>NUCLEOTIDE SEQUENCE [LARGE SCALE GENOMIC DNA]</scope>
    <source>
        <strain evidence="2 3">KCOM 3155</strain>
    </source>
</reference>
<feature type="chain" id="PRO_5018746784" evidence="1">
    <location>
        <begin position="22"/>
        <end position="594"/>
    </location>
</feature>
<keyword evidence="1" id="KW-0732">Signal</keyword>
<protein>
    <submittedName>
        <fullName evidence="2">Secretion protein</fullName>
    </submittedName>
</protein>
<dbReference type="RefSeq" id="WP_126677692.1">
    <property type="nucleotide sequence ID" value="NZ_RYYU01000001.1"/>
</dbReference>
<accession>A0A3S0R9G7</accession>
<comment type="caution">
    <text evidence="2">The sequence shown here is derived from an EMBL/GenBank/DDBJ whole genome shotgun (WGS) entry which is preliminary data.</text>
</comment>
<evidence type="ECO:0000313" key="3">
    <source>
        <dbReference type="Proteomes" id="UP000278983"/>
    </source>
</evidence>
<gene>
    <name evidence="2" type="ORF">EHV08_01630</name>
</gene>
<keyword evidence="3" id="KW-1185">Reference proteome</keyword>
<dbReference type="Gene3D" id="2.60.40.10">
    <property type="entry name" value="Immunoglobulins"/>
    <property type="match status" value="1"/>
</dbReference>
<organism evidence="2 3">
    <name type="scientific">Prevotella koreensis</name>
    <dbReference type="NCBI Taxonomy" id="2490854"/>
    <lineage>
        <taxon>Bacteria</taxon>
        <taxon>Pseudomonadati</taxon>
        <taxon>Bacteroidota</taxon>
        <taxon>Bacteroidia</taxon>
        <taxon>Bacteroidales</taxon>
        <taxon>Prevotellaceae</taxon>
        <taxon>Prevotella</taxon>
    </lineage>
</organism>
<evidence type="ECO:0000313" key="2">
    <source>
        <dbReference type="EMBL" id="RUL58595.1"/>
    </source>
</evidence>
<feature type="signal peptide" evidence="1">
    <location>
        <begin position="1"/>
        <end position="21"/>
    </location>
</feature>
<evidence type="ECO:0000256" key="1">
    <source>
        <dbReference type="SAM" id="SignalP"/>
    </source>
</evidence>
<name>A0A3S0R9G7_9BACT</name>
<proteinExistence type="predicted"/>